<evidence type="ECO:0008006" key="3">
    <source>
        <dbReference type="Google" id="ProtNLM"/>
    </source>
</evidence>
<accession>A0A1H6EEL0</accession>
<reference evidence="1 2" key="1">
    <citation type="submission" date="2016-10" db="EMBL/GenBank/DDBJ databases">
        <authorList>
            <person name="de Groot N.N."/>
        </authorList>
    </citation>
    <scope>NUCLEOTIDE SEQUENCE [LARGE SCALE GENOMIC DNA]</scope>
    <source>
        <strain evidence="1 2">CGMCC 4.7037</strain>
    </source>
</reference>
<sequence length="166" mass="17830">MSLSLAVSLLALLASLFTLVAVGAVYSRLRALEQNVLNPNTARLDNESTTVVPALRPQDGEVASVVLLMDSTCAVCHQAWTTLHESSWPGVRVLGLVVEKEMAEAFTTGQVLADAGQWRELYEGYAPCLFAIDPSGAVIARRFVYGDTDLPELMNSLQAARSGHAL</sequence>
<dbReference type="Proteomes" id="UP000236732">
    <property type="component" value="Unassembled WGS sequence"/>
</dbReference>
<dbReference type="EMBL" id="FNVT01000009">
    <property type="protein sequence ID" value="SEG96222.1"/>
    <property type="molecule type" value="Genomic_DNA"/>
</dbReference>
<keyword evidence="2" id="KW-1185">Reference proteome</keyword>
<evidence type="ECO:0000313" key="1">
    <source>
        <dbReference type="EMBL" id="SEG96222.1"/>
    </source>
</evidence>
<gene>
    <name evidence="1" type="ORF">SAMN05444920_109314</name>
</gene>
<proteinExistence type="predicted"/>
<organism evidence="1 2">
    <name type="scientific">Nonomuraea solani</name>
    <dbReference type="NCBI Taxonomy" id="1144553"/>
    <lineage>
        <taxon>Bacteria</taxon>
        <taxon>Bacillati</taxon>
        <taxon>Actinomycetota</taxon>
        <taxon>Actinomycetes</taxon>
        <taxon>Streptosporangiales</taxon>
        <taxon>Streptosporangiaceae</taxon>
        <taxon>Nonomuraea</taxon>
    </lineage>
</organism>
<protein>
    <recommendedName>
        <fullName evidence="3">Thioredoxin domain-containing protein</fullName>
    </recommendedName>
</protein>
<name>A0A1H6EEL0_9ACTN</name>
<evidence type="ECO:0000313" key="2">
    <source>
        <dbReference type="Proteomes" id="UP000236732"/>
    </source>
</evidence>
<dbReference type="AlphaFoldDB" id="A0A1H6EEL0"/>